<organism evidence="6 7">
    <name type="scientific">Flavisolibacter ginsenosidimutans</name>
    <dbReference type="NCBI Taxonomy" id="661481"/>
    <lineage>
        <taxon>Bacteria</taxon>
        <taxon>Pseudomonadati</taxon>
        <taxon>Bacteroidota</taxon>
        <taxon>Chitinophagia</taxon>
        <taxon>Chitinophagales</taxon>
        <taxon>Chitinophagaceae</taxon>
        <taxon>Flavisolibacter</taxon>
    </lineage>
</organism>
<dbReference type="Pfam" id="PF05175">
    <property type="entry name" value="MTS"/>
    <property type="match status" value="1"/>
</dbReference>
<dbReference type="Gene3D" id="3.40.50.150">
    <property type="entry name" value="Vaccinia Virus protein VP39"/>
    <property type="match status" value="1"/>
</dbReference>
<comment type="similarity">
    <text evidence="1">Belongs to the eukaryotic/archaeal PrmC-related family.</text>
</comment>
<dbReference type="PANTHER" id="PTHR45875:SF1">
    <property type="entry name" value="METHYLTRANSFERASE N6AMT1"/>
    <property type="match status" value="1"/>
</dbReference>
<dbReference type="InterPro" id="IPR052190">
    <property type="entry name" value="Euk-Arch_PrmC-MTase"/>
</dbReference>
<evidence type="ECO:0000256" key="3">
    <source>
        <dbReference type="ARBA" id="ARBA00022679"/>
    </source>
</evidence>
<dbReference type="InterPro" id="IPR007848">
    <property type="entry name" value="Small_mtfrase_dom"/>
</dbReference>
<dbReference type="RefSeq" id="WP_146787828.1">
    <property type="nucleotide sequence ID" value="NZ_BAABIO010000003.1"/>
</dbReference>
<dbReference type="InterPro" id="IPR002052">
    <property type="entry name" value="DNA_methylase_N6_adenine_CS"/>
</dbReference>
<dbReference type="SUPFAM" id="SSF53335">
    <property type="entry name" value="S-adenosyl-L-methionine-dependent methyltransferases"/>
    <property type="match status" value="1"/>
</dbReference>
<proteinExistence type="inferred from homology"/>
<dbReference type="NCBIfam" id="TIGR00537">
    <property type="entry name" value="hemK_rel_arch"/>
    <property type="match status" value="1"/>
</dbReference>
<dbReference type="EMBL" id="CP042433">
    <property type="protein sequence ID" value="QEC56658.1"/>
    <property type="molecule type" value="Genomic_DNA"/>
</dbReference>
<dbReference type="PANTHER" id="PTHR45875">
    <property type="entry name" value="METHYLTRANSFERASE N6AMT1"/>
    <property type="match status" value="1"/>
</dbReference>
<dbReference type="InterPro" id="IPR029063">
    <property type="entry name" value="SAM-dependent_MTases_sf"/>
</dbReference>
<evidence type="ECO:0000313" key="6">
    <source>
        <dbReference type="EMBL" id="QEC56658.1"/>
    </source>
</evidence>
<dbReference type="GO" id="GO:0008170">
    <property type="term" value="F:N-methyltransferase activity"/>
    <property type="evidence" value="ECO:0007669"/>
    <property type="project" value="UniProtKB-ARBA"/>
</dbReference>
<evidence type="ECO:0000256" key="4">
    <source>
        <dbReference type="ARBA" id="ARBA00022691"/>
    </source>
</evidence>
<dbReference type="GO" id="GO:0035657">
    <property type="term" value="C:eRF1 methyltransferase complex"/>
    <property type="evidence" value="ECO:0007669"/>
    <property type="project" value="TreeGrafter"/>
</dbReference>
<feature type="domain" description="Methyltransferase small" evidence="5">
    <location>
        <begin position="47"/>
        <end position="140"/>
    </location>
</feature>
<dbReference type="GO" id="GO:0003676">
    <property type="term" value="F:nucleic acid binding"/>
    <property type="evidence" value="ECO:0007669"/>
    <property type="project" value="InterPro"/>
</dbReference>
<protein>
    <submittedName>
        <fullName evidence="6">Methyltransferase</fullName>
    </submittedName>
</protein>
<dbReference type="PROSITE" id="PS00092">
    <property type="entry name" value="N6_MTASE"/>
    <property type="match status" value="1"/>
</dbReference>
<dbReference type="OrthoDB" id="267914at2"/>
<dbReference type="InterPro" id="IPR004557">
    <property type="entry name" value="PrmC-related"/>
</dbReference>
<gene>
    <name evidence="6" type="ORF">FSB75_12385</name>
</gene>
<evidence type="ECO:0000313" key="7">
    <source>
        <dbReference type="Proteomes" id="UP000321204"/>
    </source>
</evidence>
<keyword evidence="3 6" id="KW-0808">Transferase</keyword>
<reference evidence="6 7" key="1">
    <citation type="journal article" date="2015" name="Int. J. Syst. Evol. Microbiol.">
        <title>Flavisolibacter ginsenosidimutans sp. nov., with ginsenoside-converting activity isolated from soil used for cultivating ginseng.</title>
        <authorList>
            <person name="Zhao Y."/>
            <person name="Liu Q."/>
            <person name="Kang M.S."/>
            <person name="Jin F."/>
            <person name="Yu H."/>
            <person name="Im W.T."/>
        </authorList>
    </citation>
    <scope>NUCLEOTIDE SEQUENCE [LARGE SCALE GENOMIC DNA]</scope>
    <source>
        <strain evidence="6 7">Gsoil 636</strain>
    </source>
</reference>
<dbReference type="Proteomes" id="UP000321204">
    <property type="component" value="Chromosome"/>
</dbReference>
<sequence>MRRLLKYIVGRTYKPLLVKYLSGTRTYRYKNICLEVRPEVFHPGFFFSTKFLLNYLLRLSLTNKSFLELGAGSGLISISAAQKGARVVATDINPIAVAGLKKNKRMNEVELDIIESNLFEKIPQQRFDVIAVNPPYYKKNPASVKDYAWHCGENGEFFQTFFAGLSNYVHPTSQVLMVVCDGCDREMIKQLASKNSFRLHCVATQQNLLEKNFIYSVRK</sequence>
<dbReference type="KEGG" id="fgg:FSB75_12385"/>
<keyword evidence="7" id="KW-1185">Reference proteome</keyword>
<dbReference type="GO" id="GO:0008276">
    <property type="term" value="F:protein methyltransferase activity"/>
    <property type="evidence" value="ECO:0007669"/>
    <property type="project" value="TreeGrafter"/>
</dbReference>
<evidence type="ECO:0000256" key="2">
    <source>
        <dbReference type="ARBA" id="ARBA00022603"/>
    </source>
</evidence>
<accession>A0A5B8UJB3</accession>
<dbReference type="GO" id="GO:0032259">
    <property type="term" value="P:methylation"/>
    <property type="evidence" value="ECO:0007669"/>
    <property type="project" value="UniProtKB-KW"/>
</dbReference>
<name>A0A5B8UJB3_9BACT</name>
<keyword evidence="2 6" id="KW-0489">Methyltransferase</keyword>
<dbReference type="CDD" id="cd02440">
    <property type="entry name" value="AdoMet_MTases"/>
    <property type="match status" value="1"/>
</dbReference>
<evidence type="ECO:0000259" key="5">
    <source>
        <dbReference type="Pfam" id="PF05175"/>
    </source>
</evidence>
<evidence type="ECO:0000256" key="1">
    <source>
        <dbReference type="ARBA" id="ARBA00006149"/>
    </source>
</evidence>
<dbReference type="AlphaFoldDB" id="A0A5B8UJB3"/>
<keyword evidence="4" id="KW-0949">S-adenosyl-L-methionine</keyword>
<dbReference type="GO" id="GO:0008757">
    <property type="term" value="F:S-adenosylmethionine-dependent methyltransferase activity"/>
    <property type="evidence" value="ECO:0007669"/>
    <property type="project" value="TreeGrafter"/>
</dbReference>